<proteinExistence type="predicted"/>
<name>A0ACC4CQD1_POPAL</name>
<comment type="caution">
    <text evidence="1">The sequence shown here is derived from an EMBL/GenBank/DDBJ whole genome shotgun (WGS) entry which is preliminary data.</text>
</comment>
<gene>
    <name evidence="1" type="ORF">D5086_004439</name>
</gene>
<sequence length="429" mass="48932">MISSKLHNQPLHSYQITTSSPCQCNWHDFLAGAGTFRYFSLGNSHSLSLKFELQTRSSHSFANDLQIRWKRSLYNYESKIRTVPFSHRIRVSNRIQKCLRCNSIQFLLYISFFSELSINTVLFRAYLFTTTIFWLERCSMDALRTGKLSSNGIRLMVASITCSFEVLLLIGRHQVAVTDVEPSLLSGDAPRQIYIAQVLIMNPEDRESVQLEEQENVIRVSSVALENPEFSLYPRAKCSVDYAQKVFLHAGDALFIPEGWAHGCILFAENIKKIDRQRNGQNRALPKASPGSEKLKRHTCERLRNVGGVHDCVHVSITDQSQRIQSTPTNDSKVSMKDECDETLTTNLFFLEDNPVAKILWTLDPRTLQSILLSMAAMGVEVLTWKFDEIDQQTTEDDRNKFYQGSYGAFDDQFAAMGTYVLHVKSILL</sequence>
<organism evidence="1 2">
    <name type="scientific">Populus alba</name>
    <name type="common">White poplar</name>
    <dbReference type="NCBI Taxonomy" id="43335"/>
    <lineage>
        <taxon>Eukaryota</taxon>
        <taxon>Viridiplantae</taxon>
        <taxon>Streptophyta</taxon>
        <taxon>Embryophyta</taxon>
        <taxon>Tracheophyta</taxon>
        <taxon>Spermatophyta</taxon>
        <taxon>Magnoliopsida</taxon>
        <taxon>eudicotyledons</taxon>
        <taxon>Gunneridae</taxon>
        <taxon>Pentapetalae</taxon>
        <taxon>rosids</taxon>
        <taxon>fabids</taxon>
        <taxon>Malpighiales</taxon>
        <taxon>Salicaceae</taxon>
        <taxon>Saliceae</taxon>
        <taxon>Populus</taxon>
    </lineage>
</organism>
<dbReference type="Proteomes" id="UP000309997">
    <property type="component" value="Unassembled WGS sequence"/>
</dbReference>
<keyword evidence="2" id="KW-1185">Reference proteome</keyword>
<evidence type="ECO:0000313" key="2">
    <source>
        <dbReference type="Proteomes" id="UP000309997"/>
    </source>
</evidence>
<reference evidence="1 2" key="1">
    <citation type="journal article" date="2024" name="Plant Biotechnol. J.">
        <title>Genome and CRISPR/Cas9 system of a widespread forest tree (Populus alba) in the world.</title>
        <authorList>
            <person name="Liu Y.J."/>
            <person name="Jiang P.F."/>
            <person name="Han X.M."/>
            <person name="Li X.Y."/>
            <person name="Wang H.M."/>
            <person name="Wang Y.J."/>
            <person name="Wang X.X."/>
            <person name="Zeng Q.Y."/>
        </authorList>
    </citation>
    <scope>NUCLEOTIDE SEQUENCE [LARGE SCALE GENOMIC DNA]</scope>
    <source>
        <strain evidence="2">cv. PAL-ZL1</strain>
    </source>
</reference>
<accession>A0ACC4CQD1</accession>
<evidence type="ECO:0000313" key="1">
    <source>
        <dbReference type="EMBL" id="KAL3603580.1"/>
    </source>
</evidence>
<protein>
    <submittedName>
        <fullName evidence="1">Uncharacterized protein</fullName>
    </submittedName>
</protein>
<dbReference type="EMBL" id="RCHU02000002">
    <property type="protein sequence ID" value="KAL3603580.1"/>
    <property type="molecule type" value="Genomic_DNA"/>
</dbReference>